<comment type="catalytic activity">
    <reaction evidence="14">
        <text>RNA(n) + a ribonucleoside 5'-triphosphate = RNA(n+1) + diphosphate</text>
        <dbReference type="Rhea" id="RHEA:21248"/>
        <dbReference type="Rhea" id="RHEA-COMP:14527"/>
        <dbReference type="Rhea" id="RHEA-COMP:17342"/>
        <dbReference type="ChEBI" id="CHEBI:33019"/>
        <dbReference type="ChEBI" id="CHEBI:61557"/>
        <dbReference type="ChEBI" id="CHEBI:140395"/>
        <dbReference type="EC" id="2.7.7.6"/>
    </reaction>
    <physiologicalReaction direction="left-to-right" evidence="14">
        <dbReference type="Rhea" id="RHEA:21249"/>
    </physiologicalReaction>
</comment>
<dbReference type="InterPro" id="IPR007645">
    <property type="entry name" value="RNA_pol_Rpb2_3"/>
</dbReference>
<dbReference type="STRING" id="325452.A0A3R7KX77"/>
<feature type="binding site" evidence="15">
    <location>
        <begin position="1243"/>
        <end position="1250"/>
    </location>
    <ligand>
        <name>ATP</name>
        <dbReference type="ChEBI" id="CHEBI:30616"/>
    </ligand>
</feature>
<dbReference type="InterPro" id="IPR037034">
    <property type="entry name" value="RNA_pol_Rpb2_2_sf"/>
</dbReference>
<keyword evidence="7 15" id="KW-0547">Nucleotide-binding</keyword>
<feature type="compositionally biased region" description="Polar residues" evidence="18">
    <location>
        <begin position="1048"/>
        <end position="1059"/>
    </location>
</feature>
<evidence type="ECO:0000256" key="17">
    <source>
        <dbReference type="SAM" id="Coils"/>
    </source>
</evidence>
<dbReference type="CDD" id="cd00106">
    <property type="entry name" value="KISc"/>
    <property type="match status" value="1"/>
</dbReference>
<sequence length="1927" mass="215245">MAGDKSTKKKAKNTAKQEFVSEWPSTNPSSSSRAIPPKTNEKLQKLVSPHLDSFNYFLTEGLDLAVSDIGRVPVELPNQQRMDIWIENAQLGFPTTENQITGEQKLLPSECRQRGVSYTAPLVVTLARSFGGSQNVERVQKVVGELPIMVRSKHCHLNGMSPSELVKAKEEANEMGGYFICNGNERCVRLLQMPRRHHIMAVRRGAFANRGDLYTELAVFMKCVKRDQAAVTVTVHYLQDGNATVRFGVKKQEFMIPVGLVLKALYPLTDREIYERVLRGDHENTYLSARVELILREAKKFSLYSRDEALAYLGKHFRYAMPYVYESMSNVEIGSKLLDDYLFVHIPKGEKGRTQKVELLCLMLRKLYAFAKGDVPEDNADSVMNHELLLPGHLYLMILKEKLQEMLQSMRANILKETSNRKKTVVMDQVFLRKMWDRTPNVGHAMTYFLNTGNLRSSSGLDLLQVAGYTIVAEKLNYYRYFSHFRSVHRGQFFTEMKTTAVRKLLPDSWGFLCPVHTPDGSPCGLLNHLAVECQLVSYPAYKADDYLQQEVRLSRFLASLGMIPTSGYADGALIVPYSYLPVMMNGKVLGGAPAEVCKRIADVLRKVKSAESPKERDANGIVVNLEVCLILPTLGGPFPGLFLSADAARMSRPVMQMDTKRIEYIGPMEQVFMDIACTKADIRPATTHMEIKPTNMLSLVASLTPFSDYNQSPRNMYQCQMAKQTMGTPAHSIVNRTDNKMYRIQSPQIPIVQNERLREYQLDEYPLGTNAVVAVISYTGFDMEDAMILNKASYERGFGHASVYKQLNVDISAGGKQGSAQSKKYFSNIKTDGSGEFCSTKLDRDGFPHIGQVVNKGDPIAGWIDETTGEASFQKHKESEPAIIEQINMIGGSSQASEFTKASIKLRFCRNPTIGDKFSSRHGQKGVCSIQWPQENMPFSESGMSPDIIINPHAFPSRMTIGMLIESMAAKTGALKGKYMDATPFKFSEKDRVIDYFGSQLKEHGYNYMGSEPLYSGISGTVMQADIYIGVVYYQRLRHMVSDKSQVRATGPTNSLTRQPVKGRKKGGGIRLGEMERDSLLAHGCAFLLQDRLMNCSDKHIATVCTNCGSLLSNATQRSTVETAGQGDIAIAMKSKTQWYCTVCQTGEGCHAVAMPYVFRYLANEKLLASENLSALAFGGGNGGGGGGDNEASAPGAYGSHVFSFDHVYDQQCTQSTVYENTAKAVVESSLEGYNATIFAYGQTGTGKTYTMEGFNSGSGSVEERGIIPRAIEQIFCHIQANVSARCRFLVRASYLQIYNESISDLLKPERANLTIREDRRRGVFVEGLSEWVVRSPEEIYGLMERGGAMRATGSTKMNELSSRSHAVFIIIAEQSKTTYVDSKGNDVAPEEFMALVNAYQARHGGANAPGNAKEGGGGNGTNANGTVALHPKLEAMVRQSFKVGKLNLVDLAGSERVRLSGATGQRLEESKKINQSLSALGNVISALTDARGRQHIPYRDSKLTRILEDSLGGNCKTTMMAMVSPALEAMTESLSTLKFANRAKHIKNEAKVNEDLDQKSLLRKYERELKRLRAELEERSRNVVDKRRLLELDEQRRRAEEDKMAAIRALEERSREFMREKEEKKRLEQRITALTSQMLMSNQRRLTSSSGVVSGDGDGEAFNAEDPLIRDAIKEHQDRIRQEYECRLADLEKERETIEEEKAQVDRYKQLLLKQRDIMIALTQRLNERDEQITALQDELDAYDRHQKELEEKLDEKTAHLIHLQRVAMEHNVTSPGKIDAELQKALGDWGDGAAQGAVAPPPVPRVSETPPEMLMTHKQFRPHPVDPVIINDNNYSSGNNNLVHGGSVGSNLLSAEEKIQEMRALVDAQSVEHQRMAKELEEVKSEKVSVEFVLREKLDKLAQVELDARVKDLNRTDSSQSTKR</sequence>
<dbReference type="PANTHER" id="PTHR20856">
    <property type="entry name" value="DNA-DIRECTED RNA POLYMERASE I SUBUNIT 2"/>
    <property type="match status" value="1"/>
</dbReference>
<organism evidence="22 23">
    <name type="scientific">Phytophthora kernoviae</name>
    <dbReference type="NCBI Taxonomy" id="325452"/>
    <lineage>
        <taxon>Eukaryota</taxon>
        <taxon>Sar</taxon>
        <taxon>Stramenopiles</taxon>
        <taxon>Oomycota</taxon>
        <taxon>Peronosporomycetes</taxon>
        <taxon>Peronosporales</taxon>
        <taxon>Peronosporaceae</taxon>
        <taxon>Phytophthora</taxon>
    </lineage>
</organism>
<evidence type="ECO:0000256" key="10">
    <source>
        <dbReference type="ARBA" id="ARBA00022840"/>
    </source>
</evidence>
<dbReference type="Pfam" id="PF04560">
    <property type="entry name" value="RNA_pol_Rpb2_7"/>
    <property type="match status" value="1"/>
</dbReference>
<comment type="subcellular location">
    <subcellularLocation>
        <location evidence="1">Nucleus</location>
        <location evidence="1">Nucleolus</location>
    </subcellularLocation>
</comment>
<evidence type="ECO:0000259" key="19">
    <source>
        <dbReference type="PROSITE" id="PS50067"/>
    </source>
</evidence>
<dbReference type="Pfam" id="PF06883">
    <property type="entry name" value="RNA_pol_Rpa2_4"/>
    <property type="match status" value="1"/>
</dbReference>
<keyword evidence="8" id="KW-0863">Zinc-finger</keyword>
<keyword evidence="11 16" id="KW-0804">Transcription</keyword>
<dbReference type="InterPro" id="IPR007642">
    <property type="entry name" value="RNA_pol_Rpb2_2"/>
</dbReference>
<dbReference type="Gene3D" id="2.40.270.10">
    <property type="entry name" value="DNA-directed RNA polymerase, subunit 2, domain 6"/>
    <property type="match status" value="1"/>
</dbReference>
<dbReference type="InterPro" id="IPR027417">
    <property type="entry name" value="P-loop_NTPase"/>
</dbReference>
<evidence type="ECO:0000256" key="18">
    <source>
        <dbReference type="SAM" id="MobiDB-lite"/>
    </source>
</evidence>
<reference evidence="20" key="3">
    <citation type="submission" date="2020-06" db="EMBL/GenBank/DDBJ databases">
        <authorList>
            <person name="Studholme D.J."/>
        </authorList>
    </citation>
    <scope>NUCLEOTIDE SEQUENCE</scope>
    <source>
        <strain evidence="20">NZFS 2646</strain>
    </source>
</reference>
<evidence type="ECO:0000256" key="1">
    <source>
        <dbReference type="ARBA" id="ARBA00004604"/>
    </source>
</evidence>
<dbReference type="SUPFAM" id="SSF52540">
    <property type="entry name" value="P-loop containing nucleoside triphosphate hydrolases"/>
    <property type="match status" value="1"/>
</dbReference>
<dbReference type="PROSITE" id="PS50067">
    <property type="entry name" value="KINESIN_MOTOR_2"/>
    <property type="match status" value="1"/>
</dbReference>
<keyword evidence="15" id="KW-0505">Motor protein</keyword>
<evidence type="ECO:0000256" key="3">
    <source>
        <dbReference type="ARBA" id="ARBA00022478"/>
    </source>
</evidence>
<dbReference type="FunFam" id="3.90.1100.10:FF:000008">
    <property type="entry name" value="DNA-directed RNA polymerase subunit beta"/>
    <property type="match status" value="1"/>
</dbReference>
<feature type="coiled-coil region" evidence="17">
    <location>
        <begin position="1855"/>
        <end position="1889"/>
    </location>
</feature>
<feature type="region of interest" description="Disordered" evidence="18">
    <location>
        <begin position="1"/>
        <end position="36"/>
    </location>
</feature>
<dbReference type="PROSITE" id="PS01166">
    <property type="entry name" value="RNA_POL_BETA"/>
    <property type="match status" value="1"/>
</dbReference>
<evidence type="ECO:0000256" key="15">
    <source>
        <dbReference type="PROSITE-ProRule" id="PRU00283"/>
    </source>
</evidence>
<dbReference type="SUPFAM" id="SSF64484">
    <property type="entry name" value="beta and beta-prime subunits of DNA dependent RNA-polymerase"/>
    <property type="match status" value="1"/>
</dbReference>
<dbReference type="Gene3D" id="3.90.1100.10">
    <property type="match status" value="1"/>
</dbReference>
<evidence type="ECO:0000256" key="8">
    <source>
        <dbReference type="ARBA" id="ARBA00022771"/>
    </source>
</evidence>
<dbReference type="Pfam" id="PF00225">
    <property type="entry name" value="Kinesin"/>
    <property type="match status" value="2"/>
</dbReference>
<keyword evidence="23" id="KW-1185">Reference proteome</keyword>
<dbReference type="Proteomes" id="UP000285883">
    <property type="component" value="Unassembled WGS sequence"/>
</dbReference>
<evidence type="ECO:0000256" key="9">
    <source>
        <dbReference type="ARBA" id="ARBA00022833"/>
    </source>
</evidence>
<evidence type="ECO:0000256" key="12">
    <source>
        <dbReference type="ARBA" id="ARBA00023242"/>
    </source>
</evidence>
<dbReference type="InterPro" id="IPR019821">
    <property type="entry name" value="Kinesin_motor_CS"/>
</dbReference>
<name>A0A3R7KX77_9STRA</name>
<evidence type="ECO:0000256" key="13">
    <source>
        <dbReference type="ARBA" id="ARBA00025539"/>
    </source>
</evidence>
<dbReference type="PROSITE" id="PS00411">
    <property type="entry name" value="KINESIN_MOTOR_1"/>
    <property type="match status" value="1"/>
</dbReference>
<evidence type="ECO:0000256" key="4">
    <source>
        <dbReference type="ARBA" id="ARBA00022679"/>
    </source>
</evidence>
<keyword evidence="17" id="KW-0175">Coiled coil</keyword>
<dbReference type="InterPro" id="IPR007641">
    <property type="entry name" value="RNA_pol_Rpb2_7"/>
</dbReference>
<dbReference type="EMBL" id="MAYM02001818">
    <property type="protein sequence ID" value="RLN10586.1"/>
    <property type="molecule type" value="Genomic_DNA"/>
</dbReference>
<evidence type="ECO:0000313" key="22">
    <source>
        <dbReference type="EMBL" id="RLN83386.1"/>
    </source>
</evidence>
<evidence type="ECO:0000256" key="7">
    <source>
        <dbReference type="ARBA" id="ARBA00022741"/>
    </source>
</evidence>
<dbReference type="GO" id="GO:0008270">
    <property type="term" value="F:zinc ion binding"/>
    <property type="evidence" value="ECO:0007669"/>
    <property type="project" value="UniProtKB-KW"/>
</dbReference>
<accession>A0A3R7KX77</accession>
<dbReference type="FunFam" id="2.40.50.150:FF:000004">
    <property type="entry name" value="DNA-directed RNA polymerase subunit beta"/>
    <property type="match status" value="1"/>
</dbReference>
<dbReference type="Pfam" id="PF00562">
    <property type="entry name" value="RNA_pol_Rpb2_6"/>
    <property type="match status" value="1"/>
</dbReference>
<feature type="coiled-coil region" evidence="17">
    <location>
        <begin position="1557"/>
        <end position="1639"/>
    </location>
</feature>
<dbReference type="InterPro" id="IPR007644">
    <property type="entry name" value="RNA_pol_bsu_protrusion"/>
</dbReference>
<dbReference type="CDD" id="cd00653">
    <property type="entry name" value="RNA_pol_B_RPB2"/>
    <property type="match status" value="1"/>
</dbReference>
<dbReference type="GO" id="GO:0008017">
    <property type="term" value="F:microtubule binding"/>
    <property type="evidence" value="ECO:0007669"/>
    <property type="project" value="InterPro"/>
</dbReference>
<dbReference type="InterPro" id="IPR036961">
    <property type="entry name" value="Kinesin_motor_dom_sf"/>
</dbReference>
<evidence type="ECO:0000256" key="5">
    <source>
        <dbReference type="ARBA" id="ARBA00022695"/>
    </source>
</evidence>
<dbReference type="GO" id="GO:0000428">
    <property type="term" value="C:DNA-directed RNA polymerase complex"/>
    <property type="evidence" value="ECO:0007669"/>
    <property type="project" value="UniProtKB-KW"/>
</dbReference>
<gene>
    <name evidence="21" type="ORF">BBI17_001861</name>
    <name evidence="22" type="ORF">BBO99_00002218</name>
    <name evidence="20" type="ORF">JM16_001774</name>
</gene>
<dbReference type="SMART" id="SM00129">
    <property type="entry name" value="KISc"/>
    <property type="match status" value="1"/>
</dbReference>
<feature type="coiled-coil region" evidence="17">
    <location>
        <begin position="1676"/>
        <end position="1769"/>
    </location>
</feature>
<dbReference type="InterPro" id="IPR007120">
    <property type="entry name" value="DNA-dir_RNAP_su2_dom"/>
</dbReference>
<feature type="compositionally biased region" description="Low complexity" evidence="18">
    <location>
        <begin position="21"/>
        <end position="36"/>
    </location>
</feature>
<keyword evidence="12" id="KW-0539">Nucleus</keyword>
<dbReference type="EMBL" id="JPWV03000024">
    <property type="protein sequence ID" value="KAG2529843.1"/>
    <property type="molecule type" value="Genomic_DNA"/>
</dbReference>
<comment type="caution">
    <text evidence="22">The sequence shown here is derived from an EMBL/GenBank/DDBJ whole genome shotgun (WGS) entry which is preliminary data.</text>
</comment>
<dbReference type="GO" id="GO:0032549">
    <property type="term" value="F:ribonucleoside binding"/>
    <property type="evidence" value="ECO:0007669"/>
    <property type="project" value="InterPro"/>
</dbReference>
<feature type="domain" description="Kinesin motor" evidence="19">
    <location>
        <begin position="1152"/>
        <end position="1548"/>
    </location>
</feature>
<feature type="region of interest" description="Disordered" evidence="18">
    <location>
        <begin position="1046"/>
        <end position="1070"/>
    </location>
</feature>
<dbReference type="InterPro" id="IPR009674">
    <property type="entry name" value="Rpa2_dom_4"/>
</dbReference>
<evidence type="ECO:0000313" key="21">
    <source>
        <dbReference type="EMBL" id="RLN10586.1"/>
    </source>
</evidence>
<dbReference type="EMBL" id="MBDN02000035">
    <property type="protein sequence ID" value="RLN83386.1"/>
    <property type="molecule type" value="Genomic_DNA"/>
</dbReference>
<proteinExistence type="inferred from homology"/>
<evidence type="ECO:0000256" key="11">
    <source>
        <dbReference type="ARBA" id="ARBA00023163"/>
    </source>
</evidence>
<dbReference type="InterPro" id="IPR001752">
    <property type="entry name" value="Kinesin_motor_dom"/>
</dbReference>
<keyword evidence="9" id="KW-0862">Zinc</keyword>
<dbReference type="Gene3D" id="2.40.50.150">
    <property type="match status" value="1"/>
</dbReference>
<dbReference type="GO" id="GO:0006362">
    <property type="term" value="P:transcription elongation by RNA polymerase I"/>
    <property type="evidence" value="ECO:0007669"/>
    <property type="project" value="UniProtKB-ARBA"/>
</dbReference>
<keyword evidence="5 16" id="KW-0548">Nucleotidyltransferase</keyword>
<dbReference type="Pfam" id="PF04565">
    <property type="entry name" value="RNA_pol_Rpb2_3"/>
    <property type="match status" value="1"/>
</dbReference>
<dbReference type="GO" id="GO:0003677">
    <property type="term" value="F:DNA binding"/>
    <property type="evidence" value="ECO:0007669"/>
    <property type="project" value="InterPro"/>
</dbReference>
<dbReference type="FunFam" id="3.90.1100.10:FF:000016">
    <property type="entry name" value="DNA-directed RNA polymerase subunit beta"/>
    <property type="match status" value="1"/>
</dbReference>
<dbReference type="FunFam" id="3.90.1800.10:FF:000004">
    <property type="entry name" value="DNA-directed RNA polymerase subunit beta"/>
    <property type="match status" value="1"/>
</dbReference>
<reference evidence="20" key="1">
    <citation type="journal article" date="2015" name="Genom Data">
        <title>Genome sequences of six Phytophthora species associated with forests in New Zealand.</title>
        <authorList>
            <person name="Studholme D.J."/>
            <person name="McDougal R.L."/>
            <person name="Sambles C."/>
            <person name="Hansen E."/>
            <person name="Hardy G."/>
            <person name="Grant M."/>
            <person name="Ganley R.J."/>
            <person name="Williams N.M."/>
        </authorList>
    </citation>
    <scope>NUCLEOTIDE SEQUENCE</scope>
    <source>
        <strain evidence="20">NZFS 2646</strain>
    </source>
</reference>
<evidence type="ECO:0000313" key="20">
    <source>
        <dbReference type="EMBL" id="KAG2529843.1"/>
    </source>
</evidence>
<reference evidence="23 24" key="2">
    <citation type="submission" date="2018-07" db="EMBL/GenBank/DDBJ databases">
        <title>Genome sequencing of oomycete isolates from Chile give support for New Zealand origin for Phytophthora kernoviae and make available the first Nothophytophthora sp. genome.</title>
        <authorList>
            <person name="Studholme D.J."/>
            <person name="Sanfuentes E."/>
            <person name="Panda P."/>
            <person name="Hill R."/>
            <person name="Sambles C."/>
            <person name="Grant M."/>
            <person name="Williams N.M."/>
            <person name="Mcdougal R.L."/>
        </authorList>
    </citation>
    <scope>NUCLEOTIDE SEQUENCE [LARGE SCALE GENOMIC DNA]</scope>
    <source>
        <strain evidence="21">Chile2</strain>
        <strain evidence="22">Chile4</strain>
    </source>
</reference>
<keyword evidence="10 15" id="KW-0067">ATP-binding</keyword>
<evidence type="ECO:0000256" key="14">
    <source>
        <dbReference type="ARBA" id="ARBA00047768"/>
    </source>
</evidence>
<evidence type="ECO:0000313" key="24">
    <source>
        <dbReference type="Proteomes" id="UP000285883"/>
    </source>
</evidence>
<dbReference type="FunFam" id="3.90.1110.10:FF:000007">
    <property type="entry name" value="DNA-directed RNA polymerase subunit beta"/>
    <property type="match status" value="1"/>
</dbReference>
<dbReference type="Pfam" id="PF04563">
    <property type="entry name" value="RNA_pol_Rpb2_1"/>
    <property type="match status" value="1"/>
</dbReference>
<comment type="similarity">
    <text evidence="15">Belongs to the TRAFAC class myosin-kinesin ATPase superfamily. Kinesin family.</text>
</comment>
<dbReference type="GO" id="GO:0005524">
    <property type="term" value="F:ATP binding"/>
    <property type="evidence" value="ECO:0007669"/>
    <property type="project" value="UniProtKB-UniRule"/>
</dbReference>
<evidence type="ECO:0000313" key="23">
    <source>
        <dbReference type="Proteomes" id="UP000285624"/>
    </source>
</evidence>
<dbReference type="GO" id="GO:0003777">
    <property type="term" value="F:microtubule motor activity"/>
    <property type="evidence" value="ECO:0007669"/>
    <property type="project" value="InterPro"/>
</dbReference>
<dbReference type="EC" id="2.7.7.6" evidence="16"/>
<keyword evidence="3 16" id="KW-0240">DNA-directed RNA polymerase</keyword>
<protein>
    <recommendedName>
        <fullName evidence="16">DNA-directed RNA polymerase subunit beta</fullName>
        <ecNumber evidence="16">2.7.7.6</ecNumber>
    </recommendedName>
</protein>
<dbReference type="Pfam" id="PF04561">
    <property type="entry name" value="RNA_pol_Rpb2_2"/>
    <property type="match status" value="1"/>
</dbReference>
<dbReference type="InterPro" id="IPR037033">
    <property type="entry name" value="DNA-dir_RNAP_su2_hyb_sf"/>
</dbReference>
<dbReference type="Proteomes" id="UP000285624">
    <property type="component" value="Unassembled WGS sequence"/>
</dbReference>
<dbReference type="Gene3D" id="3.90.1110.10">
    <property type="entry name" value="RNA polymerase Rpb2, domain 2"/>
    <property type="match status" value="1"/>
</dbReference>
<dbReference type="GO" id="GO:0003899">
    <property type="term" value="F:DNA-directed RNA polymerase activity"/>
    <property type="evidence" value="ECO:0007669"/>
    <property type="project" value="UniProtKB-EC"/>
</dbReference>
<dbReference type="InterPro" id="IPR014724">
    <property type="entry name" value="RNA_pol_RPB2_OB-fold"/>
</dbReference>
<dbReference type="Gene3D" id="3.40.850.10">
    <property type="entry name" value="Kinesin motor domain"/>
    <property type="match status" value="1"/>
</dbReference>
<dbReference type="GO" id="GO:0005730">
    <property type="term" value="C:nucleolus"/>
    <property type="evidence" value="ECO:0007669"/>
    <property type="project" value="UniProtKB-SubCell"/>
</dbReference>
<keyword evidence="4 16" id="KW-0808">Transferase</keyword>
<dbReference type="FunFam" id="2.40.270.10:FF:000011">
    <property type="entry name" value="DNA-directed RNA polymerase subunit beta"/>
    <property type="match status" value="1"/>
</dbReference>
<keyword evidence="6" id="KW-0479">Metal-binding</keyword>
<evidence type="ECO:0000256" key="2">
    <source>
        <dbReference type="ARBA" id="ARBA00006835"/>
    </source>
</evidence>
<dbReference type="PRINTS" id="PR00380">
    <property type="entry name" value="KINESINHEAVY"/>
</dbReference>
<dbReference type="Gene3D" id="3.90.1800.10">
    <property type="entry name" value="RNA polymerase alpha subunit dimerisation domain"/>
    <property type="match status" value="1"/>
</dbReference>
<evidence type="ECO:0000256" key="16">
    <source>
        <dbReference type="RuleBase" id="RU363031"/>
    </source>
</evidence>
<comment type="similarity">
    <text evidence="2 16">Belongs to the RNA polymerase beta chain family.</text>
</comment>
<dbReference type="InterPro" id="IPR007121">
    <property type="entry name" value="RNA_pol_bsu_CS"/>
</dbReference>
<dbReference type="Proteomes" id="UP000785171">
    <property type="component" value="Unassembled WGS sequence"/>
</dbReference>
<comment type="function">
    <text evidence="13">DNA-dependent RNA polymerase catalyzes the transcription of DNA into RNA using the four ribonucleoside triphosphates as substrates. Second largest core component of RNA polymerase I which synthesizes ribosomal RNA precursors. Proposed to contribute to the polymerase catalytic activity and forms the polymerase active center together with the largest subunit. Pol I is composed of mobile elements and RPA2 is part of the core element with the central large cleft and probably a clamp element that moves to open and close the cleft.</text>
</comment>
<dbReference type="GO" id="GO:0007018">
    <property type="term" value="P:microtubule-based movement"/>
    <property type="evidence" value="ECO:0007669"/>
    <property type="project" value="InterPro"/>
</dbReference>
<dbReference type="InterPro" id="IPR015712">
    <property type="entry name" value="DNA-dir_RNA_pol_su2"/>
</dbReference>
<evidence type="ECO:0000256" key="6">
    <source>
        <dbReference type="ARBA" id="ARBA00022723"/>
    </source>
</evidence>